<dbReference type="Proteomes" id="UP000663297">
    <property type="component" value="Chromosome 3"/>
</dbReference>
<organism evidence="1 3">
    <name type="scientific">Fusarium culmorum</name>
    <dbReference type="NCBI Taxonomy" id="5516"/>
    <lineage>
        <taxon>Eukaryota</taxon>
        <taxon>Fungi</taxon>
        <taxon>Dikarya</taxon>
        <taxon>Ascomycota</taxon>
        <taxon>Pezizomycotina</taxon>
        <taxon>Sordariomycetes</taxon>
        <taxon>Hypocreomycetidae</taxon>
        <taxon>Hypocreales</taxon>
        <taxon>Nectriaceae</taxon>
        <taxon>Fusarium</taxon>
    </lineage>
</organism>
<dbReference type="OrthoDB" id="4382739at2759"/>
<name>A0A2T4GEX7_FUSCU</name>
<evidence type="ECO:0000313" key="2">
    <source>
        <dbReference type="EMBL" id="QPC65632.1"/>
    </source>
</evidence>
<evidence type="ECO:0000313" key="3">
    <source>
        <dbReference type="Proteomes" id="UP000241587"/>
    </source>
</evidence>
<dbReference type="EMBL" id="CP064749">
    <property type="protein sequence ID" value="QPC65632.1"/>
    <property type="molecule type" value="Genomic_DNA"/>
</dbReference>
<accession>A0A2T4GEX7</accession>
<dbReference type="Proteomes" id="UP000241587">
    <property type="component" value="Unassembled WGS sequence"/>
</dbReference>
<keyword evidence="3" id="KW-1185">Reference proteome</keyword>
<protein>
    <submittedName>
        <fullName evidence="1">Uncharacterized protein</fullName>
    </submittedName>
</protein>
<reference evidence="1 3" key="1">
    <citation type="submission" date="2018-02" db="EMBL/GenBank/DDBJ databases">
        <title>Fusarium culmorum secondary metabolites in fungal-bacterial-plant interactions.</title>
        <authorList>
            <person name="Schmidt R."/>
        </authorList>
    </citation>
    <scope>NUCLEOTIDE SEQUENCE [LARGE SCALE GENOMIC DNA]</scope>
    <source>
        <strain evidence="1 3">PV</strain>
    </source>
</reference>
<gene>
    <name evidence="1" type="ORF">FCULG_00012924</name>
    <name evidence="2" type="ORF">HYE67_007863</name>
</gene>
<dbReference type="EMBL" id="PVEM01000024">
    <property type="protein sequence ID" value="PTD02081.1"/>
    <property type="molecule type" value="Genomic_DNA"/>
</dbReference>
<evidence type="ECO:0000313" key="1">
    <source>
        <dbReference type="EMBL" id="PTD02081.1"/>
    </source>
</evidence>
<proteinExistence type="predicted"/>
<reference evidence="2" key="2">
    <citation type="submission" date="2020-11" db="EMBL/GenBank/DDBJ databases">
        <title>The chromosome-scale genome resource for two endophytic Fusarium species: F. culmorum and F. pseudograminearum.</title>
        <authorList>
            <person name="Yuan Z."/>
        </authorList>
    </citation>
    <scope>NUCLEOTIDE SEQUENCE</scope>
    <source>
        <strain evidence="2">Class2-1B</strain>
    </source>
</reference>
<sequence length="161" mass="18650">MQPHDGRTRLEQYFMSLALRAPEDLFVRLNRLMGALSIRLMDPKTGRPFEARIPRSCFPPDLDPEEEQKRMIAETQGRMCQAEVHARQVEQAQRQLEAHHFINKTHRKSSAICSEDGQLTLMAIGPMNQVFSDSCQCWSSDFQLFRAKEAYYVSSRLFPTD</sequence>
<dbReference type="AlphaFoldDB" id="A0A2T4GEX7"/>